<feature type="transmembrane region" description="Helical" evidence="1">
    <location>
        <begin position="28"/>
        <end position="50"/>
    </location>
</feature>
<evidence type="ECO:0000313" key="3">
    <source>
        <dbReference type="Proteomes" id="UP000706333"/>
    </source>
</evidence>
<accession>A0A934TJJ4</accession>
<evidence type="ECO:0008006" key="4">
    <source>
        <dbReference type="Google" id="ProtNLM"/>
    </source>
</evidence>
<keyword evidence="1" id="KW-0812">Transmembrane</keyword>
<feature type="transmembrane region" description="Helical" evidence="1">
    <location>
        <begin position="62"/>
        <end position="83"/>
    </location>
</feature>
<gene>
    <name evidence="2" type="ORF">CCR87_04605</name>
</gene>
<organism evidence="2 3">
    <name type="scientific">Rhodobaculum claviforme</name>
    <dbReference type="NCBI Taxonomy" id="1549854"/>
    <lineage>
        <taxon>Bacteria</taxon>
        <taxon>Pseudomonadati</taxon>
        <taxon>Pseudomonadota</taxon>
        <taxon>Alphaproteobacteria</taxon>
        <taxon>Rhodobacterales</taxon>
        <taxon>Paracoccaceae</taxon>
        <taxon>Rhodobaculum</taxon>
    </lineage>
</organism>
<keyword evidence="1" id="KW-1133">Transmembrane helix</keyword>
<evidence type="ECO:0000256" key="1">
    <source>
        <dbReference type="SAM" id="Phobius"/>
    </source>
</evidence>
<name>A0A934TJJ4_9RHOB</name>
<dbReference type="SUPFAM" id="SSF103473">
    <property type="entry name" value="MFS general substrate transporter"/>
    <property type="match status" value="1"/>
</dbReference>
<reference evidence="2" key="2">
    <citation type="journal article" date="2020" name="Microorganisms">
        <title>Osmotic Adaptation and Compatible Solute Biosynthesis of Phototrophic Bacteria as Revealed from Genome Analyses.</title>
        <authorList>
            <person name="Imhoff J.F."/>
            <person name="Rahn T."/>
            <person name="Kunzel S."/>
            <person name="Keller A."/>
            <person name="Neulinger S.C."/>
        </authorList>
    </citation>
    <scope>NUCLEOTIDE SEQUENCE</scope>
    <source>
        <strain evidence="2">LMG 28126</strain>
    </source>
</reference>
<feature type="transmembrane region" description="Helical" evidence="1">
    <location>
        <begin position="118"/>
        <end position="141"/>
    </location>
</feature>
<keyword evidence="1" id="KW-0472">Membrane</keyword>
<dbReference type="AlphaFoldDB" id="A0A934TJJ4"/>
<protein>
    <recommendedName>
        <fullName evidence="4">MFS transporter</fullName>
    </recommendedName>
</protein>
<evidence type="ECO:0000313" key="2">
    <source>
        <dbReference type="EMBL" id="MBK5926636.1"/>
    </source>
</evidence>
<sequence length="213" mass="22585">PERRRPLRAATLRAAVVEVTTNRRVMTVVATLSLGFGQMFIFLSTAPQVFADVFDRQDSFPFWFAGVAMVAGLSGIVNASLVMQLGMRRLAVAAFAMQCVVSVVFLVQWLAFPLPEPWGFAAFFAYMCAAFFMVGLTFGNLNALAMEPMGHIAGLAAAVIGSLSTIGAVLIAVPVGQLYDGTPVPLVAGVALCSGLAFLLLRTVSESYTPATP</sequence>
<dbReference type="Gene3D" id="1.20.1720.10">
    <property type="entry name" value="Multidrug resistance protein D"/>
    <property type="match status" value="1"/>
</dbReference>
<keyword evidence="3" id="KW-1185">Reference proteome</keyword>
<feature type="transmembrane region" description="Helical" evidence="1">
    <location>
        <begin position="182"/>
        <end position="201"/>
    </location>
</feature>
<feature type="transmembrane region" description="Helical" evidence="1">
    <location>
        <begin position="153"/>
        <end position="176"/>
    </location>
</feature>
<feature type="transmembrane region" description="Helical" evidence="1">
    <location>
        <begin position="90"/>
        <end position="112"/>
    </location>
</feature>
<proteinExistence type="predicted"/>
<feature type="non-terminal residue" evidence="2">
    <location>
        <position position="1"/>
    </location>
</feature>
<comment type="caution">
    <text evidence="2">The sequence shown here is derived from an EMBL/GenBank/DDBJ whole genome shotgun (WGS) entry which is preliminary data.</text>
</comment>
<dbReference type="EMBL" id="NHSD01000145">
    <property type="protein sequence ID" value="MBK5926636.1"/>
    <property type="molecule type" value="Genomic_DNA"/>
</dbReference>
<dbReference type="InterPro" id="IPR036259">
    <property type="entry name" value="MFS_trans_sf"/>
</dbReference>
<reference evidence="2" key="1">
    <citation type="submission" date="2017-05" db="EMBL/GenBank/DDBJ databases">
        <authorList>
            <person name="Imhoff J.F."/>
            <person name="Rahn T."/>
            <person name="Kuenzel S."/>
            <person name="Neulinger S.C."/>
        </authorList>
    </citation>
    <scope>NUCLEOTIDE SEQUENCE</scope>
    <source>
        <strain evidence="2">LMG 28126</strain>
    </source>
</reference>
<dbReference type="Proteomes" id="UP000706333">
    <property type="component" value="Unassembled WGS sequence"/>
</dbReference>